<name>A0AAW1Q993_9CHLO</name>
<dbReference type="EMBL" id="JALJOS010000068">
    <property type="protein sequence ID" value="KAK9817490.1"/>
    <property type="molecule type" value="Genomic_DNA"/>
</dbReference>
<evidence type="ECO:0000313" key="3">
    <source>
        <dbReference type="Proteomes" id="UP001438707"/>
    </source>
</evidence>
<comment type="caution">
    <text evidence="2">The sequence shown here is derived from an EMBL/GenBank/DDBJ whole genome shotgun (WGS) entry which is preliminary data.</text>
</comment>
<dbReference type="GO" id="GO:0003677">
    <property type="term" value="F:DNA binding"/>
    <property type="evidence" value="ECO:0007669"/>
    <property type="project" value="InterPro"/>
</dbReference>
<protein>
    <submittedName>
        <fullName evidence="2">Uncharacterized protein</fullName>
    </submittedName>
</protein>
<proteinExistence type="predicted"/>
<evidence type="ECO:0000313" key="2">
    <source>
        <dbReference type="EMBL" id="KAK9817490.1"/>
    </source>
</evidence>
<accession>A0AAW1Q993</accession>
<sequence>MPEAARRSTRRKTLSFAAKEAELRFQDIEGAVSPGSSEPSEEYFPTPSPATGQKTTVAHLDNFDSDSDSDQEPPRVVSTPPSSQKKRRSPNWAQKDLQNSPLPSKKQRKLHSSSAPTPGTPPDKVPRTKAGGVGRPRNPLDKPHLICDSPLINDKTLFSTGWQQDDYDAEYCVMSSKAQGTKDNWLVYWTRFGRYCTLESIAPTATLGNLISCLKWDVAEGPFSTTTAADPVRQLGQWLPAAQCLSKLQGYGVTTDNLKDANGYKHCHVRMGKMGHQNIHGMDRNTAKESIENKKMTEEDHVKLMDHAWTLSKPYKALRLMCHEGILEMTGNRGGECGFLRLEQMRLADTSELALHPDAFKVWQGDDSNIIRWSAWTKNQGSHEICRSMARRASPEYCSVAFLTNWLSYQLDINEGTDSYRGMMEDLTTNRHCWYETGGGDKIWIPAWVLVHIIPGCTVNDGLCRSGLLKNISTNMKAAGVAKKNKLHGFRYLGLNKTSAVGQAKVGLAEWEQQGKTAGSKTYIHACVNYDEVFIKSMWGALWRKFHNLGMDTVQTWEYILQEPWLESHPHLTGIAEHVRGTLFQGADAAKAAVEARLGKGEKDSALSVAEMFLYMRMVFLQNAVFLRPLHPQHPLFAQHPLFKNRLFEEWFMLVWTPCISRRRRDAEEALRLAREQPLGITQMRELLGEIHAAKPGSPEHERATQRIMDSLRKSTEEADRRLQQERRVAAGEPMPQPDFSMAAPAKPGPPQASFTPCNDIRLLWGELTLGREGSPPLLDRLDPRTFDLRRPMYTWAPAPGGKKPDFWKHQWGKVKPTLLDIFRRCDQQQRGAALRTQGMRLVEAVEKAMEGRTDSLELFGKKKGGESSDAWKAYLQLVACST</sequence>
<reference evidence="2 3" key="1">
    <citation type="journal article" date="2024" name="Nat. Commun.">
        <title>Phylogenomics reveals the evolutionary origins of lichenization in chlorophyte algae.</title>
        <authorList>
            <person name="Puginier C."/>
            <person name="Libourel C."/>
            <person name="Otte J."/>
            <person name="Skaloud P."/>
            <person name="Haon M."/>
            <person name="Grisel S."/>
            <person name="Petersen M."/>
            <person name="Berrin J.G."/>
            <person name="Delaux P.M."/>
            <person name="Dal Grande F."/>
            <person name="Keller J."/>
        </authorList>
    </citation>
    <scope>NUCLEOTIDE SEQUENCE [LARGE SCALE GENOMIC DNA]</scope>
    <source>
        <strain evidence="2 3">SAG 2145</strain>
    </source>
</reference>
<dbReference type="Proteomes" id="UP001438707">
    <property type="component" value="Unassembled WGS sequence"/>
</dbReference>
<organism evidence="2 3">
    <name type="scientific">Apatococcus lobatus</name>
    <dbReference type="NCBI Taxonomy" id="904363"/>
    <lineage>
        <taxon>Eukaryota</taxon>
        <taxon>Viridiplantae</taxon>
        <taxon>Chlorophyta</taxon>
        <taxon>core chlorophytes</taxon>
        <taxon>Trebouxiophyceae</taxon>
        <taxon>Chlorellales</taxon>
        <taxon>Chlorellaceae</taxon>
        <taxon>Apatococcus</taxon>
    </lineage>
</organism>
<dbReference type="InterPro" id="IPR038279">
    <property type="entry name" value="Ndc10_dom2_sf"/>
</dbReference>
<feature type="region of interest" description="Disordered" evidence="1">
    <location>
        <begin position="28"/>
        <end position="144"/>
    </location>
</feature>
<evidence type="ECO:0000256" key="1">
    <source>
        <dbReference type="SAM" id="MobiDB-lite"/>
    </source>
</evidence>
<dbReference type="AlphaFoldDB" id="A0AAW1Q993"/>
<gene>
    <name evidence="2" type="ORF">WJX74_006065</name>
</gene>
<dbReference type="Gene3D" id="1.10.443.20">
    <property type="entry name" value="Centromere DNA-binding protein complex CBF3 subunit, domain 2"/>
    <property type="match status" value="1"/>
</dbReference>
<keyword evidence="3" id="KW-1185">Reference proteome</keyword>